<sequence length="138" mass="14979">MTLADRGRTFVRALKIIVPTQILYKLPTSPEYLFQEESIAQWCSWGKNLTYYTIIGYLSDVVVGIGKGLVEGMKDSEARDTIKLMVIWNEMRGGWISGWIVVGGLVTRALYKTTAGPRSVAVAGAIGGIAVGLPVTGK</sequence>
<name>A0AA36A3A9_LACSI</name>
<reference evidence="2" key="1">
    <citation type="submission" date="2023-04" db="EMBL/GenBank/DDBJ databases">
        <authorList>
            <person name="Vijverberg K."/>
            <person name="Xiong W."/>
            <person name="Schranz E."/>
        </authorList>
    </citation>
    <scope>NUCLEOTIDE SEQUENCE</scope>
</reference>
<dbReference type="AlphaFoldDB" id="A0AA36A3A9"/>
<proteinExistence type="predicted"/>
<protein>
    <submittedName>
        <fullName evidence="2">Uncharacterized protein</fullName>
    </submittedName>
</protein>
<dbReference type="EMBL" id="OX465085">
    <property type="protein sequence ID" value="CAI9303213.1"/>
    <property type="molecule type" value="Genomic_DNA"/>
</dbReference>
<dbReference type="Proteomes" id="UP001177003">
    <property type="component" value="Chromosome 9"/>
</dbReference>
<keyword evidence="3" id="KW-1185">Reference proteome</keyword>
<evidence type="ECO:0000313" key="2">
    <source>
        <dbReference type="EMBL" id="CAI9303213.1"/>
    </source>
</evidence>
<keyword evidence="1" id="KW-0812">Transmembrane</keyword>
<evidence type="ECO:0000256" key="1">
    <source>
        <dbReference type="SAM" id="Phobius"/>
    </source>
</evidence>
<evidence type="ECO:0000313" key="3">
    <source>
        <dbReference type="Proteomes" id="UP001177003"/>
    </source>
</evidence>
<keyword evidence="1" id="KW-0472">Membrane</keyword>
<gene>
    <name evidence="2" type="ORF">LSALG_LOCUS41664</name>
</gene>
<accession>A0AA36A3A9</accession>
<feature type="transmembrane region" description="Helical" evidence="1">
    <location>
        <begin position="117"/>
        <end position="136"/>
    </location>
</feature>
<keyword evidence="1" id="KW-1133">Transmembrane helix</keyword>
<organism evidence="2 3">
    <name type="scientific">Lactuca saligna</name>
    <name type="common">Willowleaf lettuce</name>
    <dbReference type="NCBI Taxonomy" id="75948"/>
    <lineage>
        <taxon>Eukaryota</taxon>
        <taxon>Viridiplantae</taxon>
        <taxon>Streptophyta</taxon>
        <taxon>Embryophyta</taxon>
        <taxon>Tracheophyta</taxon>
        <taxon>Spermatophyta</taxon>
        <taxon>Magnoliopsida</taxon>
        <taxon>eudicotyledons</taxon>
        <taxon>Gunneridae</taxon>
        <taxon>Pentapetalae</taxon>
        <taxon>asterids</taxon>
        <taxon>campanulids</taxon>
        <taxon>Asterales</taxon>
        <taxon>Asteraceae</taxon>
        <taxon>Cichorioideae</taxon>
        <taxon>Cichorieae</taxon>
        <taxon>Lactucinae</taxon>
        <taxon>Lactuca</taxon>
    </lineage>
</organism>
<feature type="transmembrane region" description="Helical" evidence="1">
    <location>
        <begin position="93"/>
        <end position="111"/>
    </location>
</feature>